<evidence type="ECO:0000256" key="1">
    <source>
        <dbReference type="ARBA" id="ARBA00008668"/>
    </source>
</evidence>
<evidence type="ECO:0000313" key="5">
    <source>
        <dbReference type="EMBL" id="KAI5076764.1"/>
    </source>
</evidence>
<dbReference type="SUPFAM" id="SSF52266">
    <property type="entry name" value="SGNH hydrolase"/>
    <property type="match status" value="1"/>
</dbReference>
<evidence type="ECO:0000256" key="2">
    <source>
        <dbReference type="ARBA" id="ARBA00022801"/>
    </source>
</evidence>
<dbReference type="InterPro" id="IPR013830">
    <property type="entry name" value="SGNH_hydro"/>
</dbReference>
<feature type="signal peptide" evidence="3">
    <location>
        <begin position="1"/>
        <end position="21"/>
    </location>
</feature>
<dbReference type="AlphaFoldDB" id="A0A9D4ZII9"/>
<dbReference type="EMBL" id="JABFUD020000008">
    <property type="protein sequence ID" value="KAI5076764.1"/>
    <property type="molecule type" value="Genomic_DNA"/>
</dbReference>
<evidence type="ECO:0000259" key="4">
    <source>
        <dbReference type="Pfam" id="PF13472"/>
    </source>
</evidence>
<dbReference type="InterPro" id="IPR037459">
    <property type="entry name" value="RhgT-like"/>
</dbReference>
<dbReference type="Proteomes" id="UP000886520">
    <property type="component" value="Chromosome 8"/>
</dbReference>
<keyword evidence="6" id="KW-1185">Reference proteome</keyword>
<dbReference type="Gene3D" id="3.40.50.1110">
    <property type="entry name" value="SGNH hydrolase"/>
    <property type="match status" value="1"/>
</dbReference>
<protein>
    <recommendedName>
        <fullName evidence="4">SGNH hydrolase-type esterase domain-containing protein</fullName>
    </recommendedName>
</protein>
<dbReference type="InterPro" id="IPR036514">
    <property type="entry name" value="SGNH_hydro_sf"/>
</dbReference>
<dbReference type="GO" id="GO:0016787">
    <property type="term" value="F:hydrolase activity"/>
    <property type="evidence" value="ECO:0007669"/>
    <property type="project" value="UniProtKB-KW"/>
</dbReference>
<reference evidence="5" key="1">
    <citation type="submission" date="2021-01" db="EMBL/GenBank/DDBJ databases">
        <title>Adiantum capillus-veneris genome.</title>
        <authorList>
            <person name="Fang Y."/>
            <person name="Liao Q."/>
        </authorList>
    </citation>
    <scope>NUCLEOTIDE SEQUENCE</scope>
    <source>
        <strain evidence="5">H3</strain>
        <tissue evidence="5">Leaf</tissue>
    </source>
</reference>
<dbReference type="CDD" id="cd01821">
    <property type="entry name" value="Rhamnogalacturan_acetylesterase_like"/>
    <property type="match status" value="1"/>
</dbReference>
<evidence type="ECO:0000313" key="6">
    <source>
        <dbReference type="Proteomes" id="UP000886520"/>
    </source>
</evidence>
<feature type="chain" id="PRO_5039346875" description="SGNH hydrolase-type esterase domain-containing protein" evidence="3">
    <location>
        <begin position="22"/>
        <end position="249"/>
    </location>
</feature>
<dbReference type="PANTHER" id="PTHR43695">
    <property type="entry name" value="PUTATIVE (AFU_ORTHOLOGUE AFUA_2G17250)-RELATED"/>
    <property type="match status" value="1"/>
</dbReference>
<comment type="caution">
    <text evidence="5">The sequence shown here is derived from an EMBL/GenBank/DDBJ whole genome shotgun (WGS) entry which is preliminary data.</text>
</comment>
<proteinExistence type="inferred from homology"/>
<name>A0A9D4ZII9_ADICA</name>
<sequence length="249" mass="27077">MQRLLQGALLLLPLLLQPSFSLNVIVIGDSTASDYFNSPSFYPQAGWATYLGGHFSTSSGIYVVNMAVGGQSSKSYYEQNLWGQVKSQYLSAGDYVFIQFGHNDQNAANSNVYTDAFTTYQQYLSIYVADTLAYKATPVLLTSISRAVWQDGVLLQTLGDYPAAVRQLASELGVALIDMNAKTTALFSELGETDTQYNLFMCLRPGEWSNYPNGDFDTTHLQEEGAKQCAALAAQGVAEASLSIGAYVV</sequence>
<gene>
    <name evidence="5" type="ORF">GOP47_0008829</name>
</gene>
<evidence type="ECO:0000256" key="3">
    <source>
        <dbReference type="SAM" id="SignalP"/>
    </source>
</evidence>
<comment type="similarity">
    <text evidence="1">Belongs to the 'GDSL' lipolytic enzyme family.</text>
</comment>
<feature type="domain" description="SGNH hydrolase-type esterase" evidence="4">
    <location>
        <begin position="26"/>
        <end position="198"/>
    </location>
</feature>
<organism evidence="5 6">
    <name type="scientific">Adiantum capillus-veneris</name>
    <name type="common">Maidenhair fern</name>
    <dbReference type="NCBI Taxonomy" id="13818"/>
    <lineage>
        <taxon>Eukaryota</taxon>
        <taxon>Viridiplantae</taxon>
        <taxon>Streptophyta</taxon>
        <taxon>Embryophyta</taxon>
        <taxon>Tracheophyta</taxon>
        <taxon>Polypodiopsida</taxon>
        <taxon>Polypodiidae</taxon>
        <taxon>Polypodiales</taxon>
        <taxon>Pteridineae</taxon>
        <taxon>Pteridaceae</taxon>
        <taxon>Vittarioideae</taxon>
        <taxon>Adiantum</taxon>
    </lineage>
</organism>
<dbReference type="PANTHER" id="PTHR43695:SF1">
    <property type="entry name" value="RHAMNOGALACTURONAN ACETYLESTERASE"/>
    <property type="match status" value="1"/>
</dbReference>
<accession>A0A9D4ZII9</accession>
<keyword evidence="2" id="KW-0378">Hydrolase</keyword>
<dbReference type="OrthoDB" id="2141316at2759"/>
<keyword evidence="3" id="KW-0732">Signal</keyword>
<dbReference type="Pfam" id="PF13472">
    <property type="entry name" value="Lipase_GDSL_2"/>
    <property type="match status" value="1"/>
</dbReference>